<gene>
    <name evidence="1" type="ORF">ACA1_280850</name>
</gene>
<evidence type="ECO:0000313" key="2">
    <source>
        <dbReference type="Proteomes" id="UP000011083"/>
    </source>
</evidence>
<dbReference type="AlphaFoldDB" id="L8H9B0"/>
<name>L8H9B0_ACACF</name>
<dbReference type="EMBL" id="KB007908">
    <property type="protein sequence ID" value="ELR21021.1"/>
    <property type="molecule type" value="Genomic_DNA"/>
</dbReference>
<dbReference type="GeneID" id="14921896"/>
<reference evidence="1 2" key="1">
    <citation type="journal article" date="2013" name="Genome Biol.">
        <title>Genome of Acanthamoeba castellanii highlights extensive lateral gene transfer and early evolution of tyrosine kinase signaling.</title>
        <authorList>
            <person name="Clarke M."/>
            <person name="Lohan A.J."/>
            <person name="Liu B."/>
            <person name="Lagkouvardos I."/>
            <person name="Roy S."/>
            <person name="Zafar N."/>
            <person name="Bertelli C."/>
            <person name="Schilde C."/>
            <person name="Kianianmomeni A."/>
            <person name="Burglin T.R."/>
            <person name="Frech C."/>
            <person name="Turcotte B."/>
            <person name="Kopec K.O."/>
            <person name="Synnott J.M."/>
            <person name="Choo C."/>
            <person name="Paponov I."/>
            <person name="Finkler A."/>
            <person name="Soon Heng Tan C."/>
            <person name="Hutchins A.P."/>
            <person name="Weinmeier T."/>
            <person name="Rattei T."/>
            <person name="Chu J.S."/>
            <person name="Gimenez G."/>
            <person name="Irimia M."/>
            <person name="Rigden D.J."/>
            <person name="Fitzpatrick D.A."/>
            <person name="Lorenzo-Morales J."/>
            <person name="Bateman A."/>
            <person name="Chiu C.H."/>
            <person name="Tang P."/>
            <person name="Hegemann P."/>
            <person name="Fromm H."/>
            <person name="Raoult D."/>
            <person name="Greub G."/>
            <person name="Miranda-Saavedra D."/>
            <person name="Chen N."/>
            <person name="Nash P."/>
            <person name="Ginger M.L."/>
            <person name="Horn M."/>
            <person name="Schaap P."/>
            <person name="Caler L."/>
            <person name="Loftus B."/>
        </authorList>
    </citation>
    <scope>NUCLEOTIDE SEQUENCE [LARGE SCALE GENOMIC DNA]</scope>
    <source>
        <strain evidence="1 2">Neff</strain>
    </source>
</reference>
<proteinExistence type="predicted"/>
<dbReference type="VEuPathDB" id="AmoebaDB:ACA1_280850"/>
<protein>
    <recommendedName>
        <fullName evidence="3">KIF-binding protein</fullName>
    </recommendedName>
</protein>
<dbReference type="RefSeq" id="XP_004344764.1">
    <property type="nucleotide sequence ID" value="XM_004344714.1"/>
</dbReference>
<accession>L8H9B0</accession>
<dbReference type="KEGG" id="acan:ACA1_280850"/>
<organism evidence="1 2">
    <name type="scientific">Acanthamoeba castellanii (strain ATCC 30010 / Neff)</name>
    <dbReference type="NCBI Taxonomy" id="1257118"/>
    <lineage>
        <taxon>Eukaryota</taxon>
        <taxon>Amoebozoa</taxon>
        <taxon>Discosea</taxon>
        <taxon>Longamoebia</taxon>
        <taxon>Centramoebida</taxon>
        <taxon>Acanthamoebidae</taxon>
        <taxon>Acanthamoeba</taxon>
    </lineage>
</organism>
<evidence type="ECO:0008006" key="3">
    <source>
        <dbReference type="Google" id="ProtNLM"/>
    </source>
</evidence>
<sequence length="380" mass="42407">MEGEKQESEKRWSVAVAEAEELMSSYNAMLGGSGSAEGPVVVSAVQAQKMLHSAQQLLEPFLAPSASASVDEEGQKQVRELQMRAYEKEAVLLRQLSKSSEGNLHNRFLFIHQSSVVFEKVLAIDAEQVEALNFLAVNSISMACMIKPSPDQDQYFQKAYDSYKKVCDLTDGKADQKDVHLLAIGNWANALEEQAERKKGKEADAIFQRSIDKYKEYVRKAAPRHVSKILLGAMAVAMQARGKNLEGEGDAGQAKRIDLLYTAAAQNYIDIIHHKKAKYNNRYVPDQTLIGAINNYTMVLMNQARLRALYESHFAPFPESCLSLLSECKKVIHAVLLESGDQLAEFSDMLSQRMQEVDAFETMITFKSRMADAQQHTAGM</sequence>
<dbReference type="Proteomes" id="UP000011083">
    <property type="component" value="Unassembled WGS sequence"/>
</dbReference>
<keyword evidence="2" id="KW-1185">Reference proteome</keyword>
<evidence type="ECO:0000313" key="1">
    <source>
        <dbReference type="EMBL" id="ELR21021.1"/>
    </source>
</evidence>